<dbReference type="Proteomes" id="UP001197378">
    <property type="component" value="Unassembled WGS sequence"/>
</dbReference>
<evidence type="ECO:0000259" key="4">
    <source>
        <dbReference type="PROSITE" id="PS50987"/>
    </source>
</evidence>
<dbReference type="InterPro" id="IPR001845">
    <property type="entry name" value="HTH_ArsR_DNA-bd_dom"/>
</dbReference>
<evidence type="ECO:0000313" key="5">
    <source>
        <dbReference type="EMBL" id="MBU2789261.1"/>
    </source>
</evidence>
<reference evidence="5" key="1">
    <citation type="journal article" date="2021" name="ISME J.">
        <title>Genomic evolution of the class Acidithiobacillia: deep-branching Proteobacteria living in extreme acidic conditions.</title>
        <authorList>
            <person name="Moya-Beltran A."/>
            <person name="Beard S."/>
            <person name="Rojas-Villalobos C."/>
            <person name="Issotta F."/>
            <person name="Gallardo Y."/>
            <person name="Ulloa R."/>
            <person name="Giaveno A."/>
            <person name="Degli Esposti M."/>
            <person name="Johnson D.B."/>
            <person name="Quatrini R."/>
        </authorList>
    </citation>
    <scope>NUCLEOTIDE SEQUENCE</scope>
    <source>
        <strain evidence="5">VAN18-1</strain>
    </source>
</reference>
<dbReference type="SMART" id="SM00418">
    <property type="entry name" value="HTH_ARSR"/>
    <property type="match status" value="1"/>
</dbReference>
<keyword evidence="1" id="KW-0805">Transcription regulation</keyword>
<dbReference type="InterPro" id="IPR036388">
    <property type="entry name" value="WH-like_DNA-bd_sf"/>
</dbReference>
<evidence type="ECO:0000313" key="6">
    <source>
        <dbReference type="Proteomes" id="UP001197378"/>
    </source>
</evidence>
<dbReference type="RefSeq" id="WP_215873274.1">
    <property type="nucleotide sequence ID" value="NZ_JAAXYO010000192.1"/>
</dbReference>
<dbReference type="InterPro" id="IPR051011">
    <property type="entry name" value="Metal_resp_trans_reg"/>
</dbReference>
<proteinExistence type="predicted"/>
<dbReference type="AlphaFoldDB" id="A0AAE3CKV2"/>
<dbReference type="EMBL" id="JAAXYO010000192">
    <property type="protein sequence ID" value="MBU2789261.1"/>
    <property type="molecule type" value="Genomic_DNA"/>
</dbReference>
<gene>
    <name evidence="5" type="ORF">HFQ13_13805</name>
</gene>
<dbReference type="Gene3D" id="1.10.10.10">
    <property type="entry name" value="Winged helix-like DNA-binding domain superfamily/Winged helix DNA-binding domain"/>
    <property type="match status" value="1"/>
</dbReference>
<dbReference type="InterPro" id="IPR036390">
    <property type="entry name" value="WH_DNA-bd_sf"/>
</dbReference>
<dbReference type="InterPro" id="IPR011991">
    <property type="entry name" value="ArsR-like_HTH"/>
</dbReference>
<dbReference type="PRINTS" id="PR00778">
    <property type="entry name" value="HTHARSR"/>
</dbReference>
<sequence>MSTGTVRFALFAEVFAALAHPKRLEIIHLLGMKQYSAGELAERTGLAKANLSQHLNVLKARGLVHCEKCGTFCHYRLTSPKVLETCQIVRGLILEQMELTTQQRAELVQLPQKDSA</sequence>
<keyword evidence="3" id="KW-0804">Transcription</keyword>
<evidence type="ECO:0000256" key="2">
    <source>
        <dbReference type="ARBA" id="ARBA00023125"/>
    </source>
</evidence>
<dbReference type="CDD" id="cd00090">
    <property type="entry name" value="HTH_ARSR"/>
    <property type="match status" value="1"/>
</dbReference>
<dbReference type="SUPFAM" id="SSF46785">
    <property type="entry name" value="Winged helix' DNA-binding domain"/>
    <property type="match status" value="1"/>
</dbReference>
<keyword evidence="2" id="KW-0238">DNA-binding</keyword>
<protein>
    <submittedName>
        <fullName evidence="5">Helix-turn-helix transcriptional regulator</fullName>
    </submittedName>
</protein>
<dbReference type="Pfam" id="PF01022">
    <property type="entry name" value="HTH_5"/>
    <property type="match status" value="1"/>
</dbReference>
<feature type="domain" description="HTH arsR-type" evidence="4">
    <location>
        <begin position="3"/>
        <end position="97"/>
    </location>
</feature>
<name>A0AAE3CKV2_9PROT</name>
<dbReference type="PANTHER" id="PTHR43132:SF2">
    <property type="entry name" value="ARSENICAL RESISTANCE OPERON REPRESSOR ARSR-RELATED"/>
    <property type="match status" value="1"/>
</dbReference>
<comment type="caution">
    <text evidence="5">The sequence shown here is derived from an EMBL/GenBank/DDBJ whole genome shotgun (WGS) entry which is preliminary data.</text>
</comment>
<accession>A0AAE3CKV2</accession>
<keyword evidence="6" id="KW-1185">Reference proteome</keyword>
<evidence type="ECO:0000256" key="3">
    <source>
        <dbReference type="ARBA" id="ARBA00023163"/>
    </source>
</evidence>
<organism evidence="5 6">
    <name type="scientific">Igneacidithiobacillus copahuensis</name>
    <dbReference type="NCBI Taxonomy" id="2724909"/>
    <lineage>
        <taxon>Bacteria</taxon>
        <taxon>Pseudomonadati</taxon>
        <taxon>Pseudomonadota</taxon>
        <taxon>Acidithiobacillia</taxon>
        <taxon>Acidithiobacillales</taxon>
        <taxon>Acidithiobacillaceae</taxon>
        <taxon>Igneacidithiobacillus</taxon>
    </lineage>
</organism>
<dbReference type="PROSITE" id="PS50987">
    <property type="entry name" value="HTH_ARSR_2"/>
    <property type="match status" value="1"/>
</dbReference>
<dbReference type="NCBIfam" id="NF033788">
    <property type="entry name" value="HTH_metalloreg"/>
    <property type="match status" value="1"/>
</dbReference>
<dbReference type="GO" id="GO:0003677">
    <property type="term" value="F:DNA binding"/>
    <property type="evidence" value="ECO:0007669"/>
    <property type="project" value="UniProtKB-KW"/>
</dbReference>
<evidence type="ECO:0000256" key="1">
    <source>
        <dbReference type="ARBA" id="ARBA00023015"/>
    </source>
</evidence>
<dbReference type="GO" id="GO:0003700">
    <property type="term" value="F:DNA-binding transcription factor activity"/>
    <property type="evidence" value="ECO:0007669"/>
    <property type="project" value="InterPro"/>
</dbReference>
<dbReference type="PANTHER" id="PTHR43132">
    <property type="entry name" value="ARSENICAL RESISTANCE OPERON REPRESSOR ARSR-RELATED"/>
    <property type="match status" value="1"/>
</dbReference>